<keyword evidence="1" id="KW-0472">Membrane</keyword>
<accession>A0A0F9N136</accession>
<evidence type="ECO:0000313" key="2">
    <source>
        <dbReference type="EMBL" id="KKM82565.1"/>
    </source>
</evidence>
<organism evidence="2">
    <name type="scientific">marine sediment metagenome</name>
    <dbReference type="NCBI Taxonomy" id="412755"/>
    <lineage>
        <taxon>unclassified sequences</taxon>
        <taxon>metagenomes</taxon>
        <taxon>ecological metagenomes</taxon>
    </lineage>
</organism>
<gene>
    <name evidence="2" type="ORF">LCGC14_1318270</name>
</gene>
<sequence>MIEYVCAEFPLAVLLAGFLLGIVAGMYIHYYHGESLASDGDKI</sequence>
<keyword evidence="1" id="KW-1133">Transmembrane helix</keyword>
<name>A0A0F9N136_9ZZZZ</name>
<dbReference type="EMBL" id="LAZR01007843">
    <property type="protein sequence ID" value="KKM82565.1"/>
    <property type="molecule type" value="Genomic_DNA"/>
</dbReference>
<keyword evidence="1" id="KW-0812">Transmembrane</keyword>
<reference evidence="2" key="1">
    <citation type="journal article" date="2015" name="Nature">
        <title>Complex archaea that bridge the gap between prokaryotes and eukaryotes.</title>
        <authorList>
            <person name="Spang A."/>
            <person name="Saw J.H."/>
            <person name="Jorgensen S.L."/>
            <person name="Zaremba-Niedzwiedzka K."/>
            <person name="Martijn J."/>
            <person name="Lind A.E."/>
            <person name="van Eijk R."/>
            <person name="Schleper C."/>
            <person name="Guy L."/>
            <person name="Ettema T.J."/>
        </authorList>
    </citation>
    <scope>NUCLEOTIDE SEQUENCE</scope>
</reference>
<proteinExistence type="predicted"/>
<dbReference type="AlphaFoldDB" id="A0A0F9N136"/>
<protein>
    <submittedName>
        <fullName evidence="2">Uncharacterized protein</fullName>
    </submittedName>
</protein>
<feature type="transmembrane region" description="Helical" evidence="1">
    <location>
        <begin position="12"/>
        <end position="30"/>
    </location>
</feature>
<evidence type="ECO:0000256" key="1">
    <source>
        <dbReference type="SAM" id="Phobius"/>
    </source>
</evidence>
<comment type="caution">
    <text evidence="2">The sequence shown here is derived from an EMBL/GenBank/DDBJ whole genome shotgun (WGS) entry which is preliminary data.</text>
</comment>